<name>A0A6J4Q6X9_9ACTN</name>
<keyword evidence="1" id="KW-0472">Membrane</keyword>
<gene>
    <name evidence="2" type="ORF">AVDCRST_MAG22-3194</name>
</gene>
<keyword evidence="1" id="KW-0812">Transmembrane</keyword>
<organism evidence="2">
    <name type="scientific">uncultured Rubrobacteraceae bacterium</name>
    <dbReference type="NCBI Taxonomy" id="349277"/>
    <lineage>
        <taxon>Bacteria</taxon>
        <taxon>Bacillati</taxon>
        <taxon>Actinomycetota</taxon>
        <taxon>Rubrobacteria</taxon>
        <taxon>Rubrobacterales</taxon>
        <taxon>Rubrobacteraceae</taxon>
        <taxon>environmental samples</taxon>
    </lineage>
</organism>
<evidence type="ECO:0000256" key="1">
    <source>
        <dbReference type="SAM" id="Phobius"/>
    </source>
</evidence>
<reference evidence="2" key="1">
    <citation type="submission" date="2020-02" db="EMBL/GenBank/DDBJ databases">
        <authorList>
            <person name="Meier V. D."/>
        </authorList>
    </citation>
    <scope>NUCLEOTIDE SEQUENCE</scope>
    <source>
        <strain evidence="2">AVDCRST_MAG22</strain>
    </source>
</reference>
<sequence length="120" mass="13333">MLGHPFTLLGFCLLLVHEMDAIRCREWRVFPVTSKMGDEAGYVAFAAIHVPLYALLLWGLFGGDGVNRGLLVGLDAFFIVHVGLHLLFINHPEHRFSSAFSWTLIVGAGMFGAFDLLLFL</sequence>
<feature type="transmembrane region" description="Helical" evidence="1">
    <location>
        <begin position="69"/>
        <end position="88"/>
    </location>
</feature>
<proteinExistence type="predicted"/>
<feature type="transmembrane region" description="Helical" evidence="1">
    <location>
        <begin position="100"/>
        <end position="119"/>
    </location>
</feature>
<evidence type="ECO:0000313" key="2">
    <source>
        <dbReference type="EMBL" id="CAA9429992.1"/>
    </source>
</evidence>
<feature type="transmembrane region" description="Helical" evidence="1">
    <location>
        <begin position="40"/>
        <end position="62"/>
    </location>
</feature>
<keyword evidence="1" id="KW-1133">Transmembrane helix</keyword>
<dbReference type="Pfam" id="PF20460">
    <property type="entry name" value="DUF6713"/>
    <property type="match status" value="1"/>
</dbReference>
<accession>A0A6J4Q6X9</accession>
<dbReference type="EMBL" id="CADCUV010000151">
    <property type="protein sequence ID" value="CAA9429992.1"/>
    <property type="molecule type" value="Genomic_DNA"/>
</dbReference>
<dbReference type="InterPro" id="IPR046559">
    <property type="entry name" value="DUF6713"/>
</dbReference>
<protein>
    <submittedName>
        <fullName evidence="2">Uncharacterized protein</fullName>
    </submittedName>
</protein>
<dbReference type="AlphaFoldDB" id="A0A6J4Q6X9"/>